<feature type="compositionally biased region" description="Low complexity" evidence="2">
    <location>
        <begin position="168"/>
        <end position="177"/>
    </location>
</feature>
<feature type="compositionally biased region" description="Polar residues" evidence="2">
    <location>
        <begin position="648"/>
        <end position="675"/>
    </location>
</feature>
<feature type="compositionally biased region" description="Pro residues" evidence="2">
    <location>
        <begin position="178"/>
        <end position="187"/>
    </location>
</feature>
<feature type="region of interest" description="Disordered" evidence="2">
    <location>
        <begin position="521"/>
        <end position="552"/>
    </location>
</feature>
<dbReference type="EMBL" id="JAULSN010000002">
    <property type="protein sequence ID" value="KAK3379258.1"/>
    <property type="molecule type" value="Genomic_DNA"/>
</dbReference>
<evidence type="ECO:0000256" key="1">
    <source>
        <dbReference type="PROSITE-ProRule" id="PRU00042"/>
    </source>
</evidence>
<dbReference type="InterPro" id="IPR051700">
    <property type="entry name" value="STE20_Ser-Thr_kinase"/>
</dbReference>
<feature type="compositionally biased region" description="Acidic residues" evidence="2">
    <location>
        <begin position="798"/>
        <end position="810"/>
    </location>
</feature>
<keyword evidence="1" id="KW-0863">Zinc-finger</keyword>
<feature type="compositionally biased region" description="Polar residues" evidence="2">
    <location>
        <begin position="458"/>
        <end position="467"/>
    </location>
</feature>
<feature type="compositionally biased region" description="Pro residues" evidence="2">
    <location>
        <begin position="51"/>
        <end position="81"/>
    </location>
</feature>
<keyword evidence="1" id="KW-0479">Metal-binding</keyword>
<feature type="region of interest" description="Disordered" evidence="2">
    <location>
        <begin position="728"/>
        <end position="831"/>
    </location>
</feature>
<feature type="compositionally biased region" description="Low complexity" evidence="2">
    <location>
        <begin position="30"/>
        <end position="50"/>
    </location>
</feature>
<feature type="region of interest" description="Disordered" evidence="2">
    <location>
        <begin position="458"/>
        <end position="491"/>
    </location>
</feature>
<evidence type="ECO:0000259" key="3">
    <source>
        <dbReference type="PROSITE" id="PS50157"/>
    </source>
</evidence>
<dbReference type="PANTHER" id="PTHR47096:SF1">
    <property type="entry name" value="MISSHAPEN LIKE KINASE 1"/>
    <property type="match status" value="1"/>
</dbReference>
<keyword evidence="5" id="KW-1185">Reference proteome</keyword>
<accession>A0AAE0NDA8</accession>
<feature type="compositionally biased region" description="Low complexity" evidence="2">
    <location>
        <begin position="761"/>
        <end position="780"/>
    </location>
</feature>
<reference evidence="4" key="2">
    <citation type="submission" date="2023-06" db="EMBL/GenBank/DDBJ databases">
        <authorList>
            <consortium name="Lawrence Berkeley National Laboratory"/>
            <person name="Haridas S."/>
            <person name="Hensen N."/>
            <person name="Bonometti L."/>
            <person name="Westerberg I."/>
            <person name="Brannstrom I.O."/>
            <person name="Guillou S."/>
            <person name="Cros-Aarteil S."/>
            <person name="Calhoun S."/>
            <person name="Kuo A."/>
            <person name="Mondo S."/>
            <person name="Pangilinan J."/>
            <person name="Riley R."/>
            <person name="Labutti K."/>
            <person name="Andreopoulos B."/>
            <person name="Lipzen A."/>
            <person name="Chen C."/>
            <person name="Yanf M."/>
            <person name="Daum C."/>
            <person name="Ng V."/>
            <person name="Clum A."/>
            <person name="Steindorff A."/>
            <person name="Ohm R."/>
            <person name="Martin F."/>
            <person name="Silar P."/>
            <person name="Natvig D."/>
            <person name="Lalanne C."/>
            <person name="Gautier V."/>
            <person name="Ament-Velasquez S.L."/>
            <person name="Kruys A."/>
            <person name="Hutchinson M.I."/>
            <person name="Powell A.J."/>
            <person name="Barry K."/>
            <person name="Miller A.N."/>
            <person name="Grigoriev I.V."/>
            <person name="Debuchy R."/>
            <person name="Gladieux P."/>
            <person name="Thoren M.H."/>
            <person name="Johannesson H."/>
        </authorList>
    </citation>
    <scope>NUCLEOTIDE SEQUENCE</scope>
    <source>
        <strain evidence="4">CBS 958.72</strain>
    </source>
</reference>
<protein>
    <recommendedName>
        <fullName evidence="3">C2H2-type domain-containing protein</fullName>
    </recommendedName>
</protein>
<name>A0AAE0NDA8_9PEZI</name>
<dbReference type="AlphaFoldDB" id="A0AAE0NDA8"/>
<feature type="region of interest" description="Disordered" evidence="2">
    <location>
        <begin position="645"/>
        <end position="716"/>
    </location>
</feature>
<dbReference type="GO" id="GO:0005829">
    <property type="term" value="C:cytosol"/>
    <property type="evidence" value="ECO:0007669"/>
    <property type="project" value="TreeGrafter"/>
</dbReference>
<dbReference type="InterPro" id="IPR013087">
    <property type="entry name" value="Znf_C2H2_type"/>
</dbReference>
<dbReference type="PROSITE" id="PS50157">
    <property type="entry name" value="ZINC_FINGER_C2H2_2"/>
    <property type="match status" value="1"/>
</dbReference>
<dbReference type="GO" id="GO:0008270">
    <property type="term" value="F:zinc ion binding"/>
    <property type="evidence" value="ECO:0007669"/>
    <property type="project" value="UniProtKB-KW"/>
</dbReference>
<feature type="domain" description="C2H2-type" evidence="3">
    <location>
        <begin position="444"/>
        <end position="473"/>
    </location>
</feature>
<feature type="compositionally biased region" description="Polar residues" evidence="2">
    <location>
        <begin position="204"/>
        <end position="222"/>
    </location>
</feature>
<comment type="caution">
    <text evidence="4">The sequence shown here is derived from an EMBL/GenBank/DDBJ whole genome shotgun (WGS) entry which is preliminary data.</text>
</comment>
<evidence type="ECO:0000313" key="5">
    <source>
        <dbReference type="Proteomes" id="UP001287356"/>
    </source>
</evidence>
<evidence type="ECO:0000313" key="4">
    <source>
        <dbReference type="EMBL" id="KAK3379258.1"/>
    </source>
</evidence>
<reference evidence="4" key="1">
    <citation type="journal article" date="2023" name="Mol. Phylogenet. Evol.">
        <title>Genome-scale phylogeny and comparative genomics of the fungal order Sordariales.</title>
        <authorList>
            <person name="Hensen N."/>
            <person name="Bonometti L."/>
            <person name="Westerberg I."/>
            <person name="Brannstrom I.O."/>
            <person name="Guillou S."/>
            <person name="Cros-Aarteil S."/>
            <person name="Calhoun S."/>
            <person name="Haridas S."/>
            <person name="Kuo A."/>
            <person name="Mondo S."/>
            <person name="Pangilinan J."/>
            <person name="Riley R."/>
            <person name="LaButti K."/>
            <person name="Andreopoulos B."/>
            <person name="Lipzen A."/>
            <person name="Chen C."/>
            <person name="Yan M."/>
            <person name="Daum C."/>
            <person name="Ng V."/>
            <person name="Clum A."/>
            <person name="Steindorff A."/>
            <person name="Ohm R.A."/>
            <person name="Martin F."/>
            <person name="Silar P."/>
            <person name="Natvig D.O."/>
            <person name="Lalanne C."/>
            <person name="Gautier V."/>
            <person name="Ament-Velasquez S.L."/>
            <person name="Kruys A."/>
            <person name="Hutchinson M.I."/>
            <person name="Powell A.J."/>
            <person name="Barry K."/>
            <person name="Miller A.N."/>
            <person name="Grigoriev I.V."/>
            <person name="Debuchy R."/>
            <person name="Gladieux P."/>
            <person name="Hiltunen Thoren M."/>
            <person name="Johannesson H."/>
        </authorList>
    </citation>
    <scope>NUCLEOTIDE SEQUENCE</scope>
    <source>
        <strain evidence="4">CBS 958.72</strain>
    </source>
</reference>
<organism evidence="4 5">
    <name type="scientific">Lasiosphaeria ovina</name>
    <dbReference type="NCBI Taxonomy" id="92902"/>
    <lineage>
        <taxon>Eukaryota</taxon>
        <taxon>Fungi</taxon>
        <taxon>Dikarya</taxon>
        <taxon>Ascomycota</taxon>
        <taxon>Pezizomycotina</taxon>
        <taxon>Sordariomycetes</taxon>
        <taxon>Sordariomycetidae</taxon>
        <taxon>Sordariales</taxon>
        <taxon>Lasiosphaeriaceae</taxon>
        <taxon>Lasiosphaeria</taxon>
    </lineage>
</organism>
<feature type="compositionally biased region" description="Low complexity" evidence="2">
    <location>
        <begin position="82"/>
        <end position="123"/>
    </location>
</feature>
<feature type="region of interest" description="Disordered" evidence="2">
    <location>
        <begin position="1"/>
        <end position="226"/>
    </location>
</feature>
<feature type="compositionally biased region" description="Low complexity" evidence="2">
    <location>
        <begin position="137"/>
        <end position="146"/>
    </location>
</feature>
<dbReference type="PANTHER" id="PTHR47096">
    <property type="entry name" value="MISSHAPEN LIKE KINASE 1"/>
    <property type="match status" value="1"/>
</dbReference>
<sequence length="831" mass="91754">MTVKYESGQAHPGKLQASSTQPPPPPLPPTLQHQQQQPQHPAQSQPEPQQQQPPLPQSQPQQAAPPPPSQPQQQQQPPPPHAQQQQQQQHSHQQQQQHAQNHYAQHQQPQPSQPSHQYPQQPHAHVHAHPHQPPHQPHQQQQRQQQHPPPPQYHYHQIATQPQPLPPLHQSQHLPAQQQPPPPPPPARQNITKPVIMDPPASRRASQAATHPQSNGFPSPTQDYARINPKFIDDSTRLTFAVQQSMPESVRRVIRDNWEKCLLGSEFHQAFVLNASIHHALPSITQRAVRDFGRKMVIESKVDLIGHFEGPDIDEVADLIISKASNSFLDKCLEKRLLTIEAKPLISALAKAERLGYEPGDQIQEFPHERVIPQEAYPGAGVAENGPPQARPPVMAPLPAYPPPPPPLQCLRCLRTFQVVDHFEYHTRYNVCMQQPPTKNGFDQICTQCGQGFTSPADLQSHINNKSCGGHAPHNQKQSRGPGRPPRAAPVSQANPVAILPSVTPHAYGPNGHLISYTQSPVAQSTPAHPHAVASRAATTPVAANSPNHGDPYGHLTEEQHQAMNEELQGAEAKYAPRFAEAEQIQDENERRLRIEGLRNSFGTKQSMIRKKYGVRLRERRTKAEIQAERERLGIKRAERERARALGTQHNSSPTATQVESNSNTPVATGWTAANTAKPDNGWEEHDTKRRRIDNSGAYQTPYPPVAEDTPTRKHQSSVYLLGNDTAAAEDPAARSRSTSQPAKVYEQSGARVEIHEPSQPAASTNSDSPASSATPTGTSRHPSTDGLPSEMQPEVIGVDDSDSSDDDDIPPTLPAHIRQSLSASQKVSVT</sequence>
<proteinExistence type="predicted"/>
<dbReference type="Proteomes" id="UP001287356">
    <property type="component" value="Unassembled WGS sequence"/>
</dbReference>
<evidence type="ECO:0000256" key="2">
    <source>
        <dbReference type="SAM" id="MobiDB-lite"/>
    </source>
</evidence>
<feature type="compositionally biased region" description="Polar residues" evidence="2">
    <location>
        <begin position="820"/>
        <end position="831"/>
    </location>
</feature>
<gene>
    <name evidence="4" type="ORF">B0T24DRAFT_521179</name>
</gene>
<keyword evidence="1" id="KW-0862">Zinc</keyword>